<dbReference type="InterPro" id="IPR007321">
    <property type="entry name" value="Transposase_28"/>
</dbReference>
<keyword evidence="1" id="KW-0175">Coiled coil</keyword>
<feature type="domain" description="Transposase (putative) gypsy type" evidence="3">
    <location>
        <begin position="137"/>
        <end position="204"/>
    </location>
</feature>
<dbReference type="PANTHER" id="PTHR31099:SF28">
    <property type="entry name" value="F5J5.12"/>
    <property type="match status" value="1"/>
</dbReference>
<accession>A0AAD8QZK1</accession>
<name>A0AAD8QZK1_LOLMU</name>
<reference evidence="4" key="1">
    <citation type="submission" date="2023-07" db="EMBL/GenBank/DDBJ databases">
        <title>A chromosome-level genome assembly of Lolium multiflorum.</title>
        <authorList>
            <person name="Chen Y."/>
            <person name="Copetti D."/>
            <person name="Kolliker R."/>
            <person name="Studer B."/>
        </authorList>
    </citation>
    <scope>NUCLEOTIDE SEQUENCE</scope>
    <source>
        <strain evidence="4">02402/16</strain>
        <tissue evidence="4">Leaf</tissue>
    </source>
</reference>
<comment type="caution">
    <text evidence="4">The sequence shown here is derived from an EMBL/GenBank/DDBJ whole genome shotgun (WGS) entry which is preliminary data.</text>
</comment>
<organism evidence="4 5">
    <name type="scientific">Lolium multiflorum</name>
    <name type="common">Italian ryegrass</name>
    <name type="synonym">Lolium perenne subsp. multiflorum</name>
    <dbReference type="NCBI Taxonomy" id="4521"/>
    <lineage>
        <taxon>Eukaryota</taxon>
        <taxon>Viridiplantae</taxon>
        <taxon>Streptophyta</taxon>
        <taxon>Embryophyta</taxon>
        <taxon>Tracheophyta</taxon>
        <taxon>Spermatophyta</taxon>
        <taxon>Magnoliopsida</taxon>
        <taxon>Liliopsida</taxon>
        <taxon>Poales</taxon>
        <taxon>Poaceae</taxon>
        <taxon>BOP clade</taxon>
        <taxon>Pooideae</taxon>
        <taxon>Poodae</taxon>
        <taxon>Poeae</taxon>
        <taxon>Poeae Chloroplast Group 2 (Poeae type)</taxon>
        <taxon>Loliodinae</taxon>
        <taxon>Loliinae</taxon>
        <taxon>Lolium</taxon>
    </lineage>
</organism>
<evidence type="ECO:0000313" key="5">
    <source>
        <dbReference type="Proteomes" id="UP001231189"/>
    </source>
</evidence>
<evidence type="ECO:0000256" key="1">
    <source>
        <dbReference type="SAM" id="Coils"/>
    </source>
</evidence>
<sequence length="524" mass="55500">MENYSLFMGAAAVMKMVVEMAAVSMEEPSGGTSVPAACRNRDSCPRSWLRDGGGSGTFSYRGLFVSRSAAPPPRNNDAADVVHLMPADSEPEGVVSLLRTQAKVDAVCKKYGVPKDEYTARPAGDLRASSPPPPGAVCVYEHALEAGMRVPLHGFFSEALAHFGLAPTQVVPNGWRIMAGFVVLCHYAGVPPSVLVFRHFFRLRILNRKEKGGWYRFQSKDTSGLHFAGLPDSIKGWKDNFFFLSSPTPWPCPVLWGEPSKSSLTVPVLTGEEKRSAAVLLRAHGGAPVDIRTYLGDNSLAAAKISLASPAPTPPSCTPTSAGSKSKGIYPSVYDMMKNIQAEKAAAAQASASANKVKSKPGIDAAGLSLFCGKKRSRDEADGKESDGRPPSVAVNTPPSAPAAREPSDVASPSFVGIFKATNNMISTLEEQLEQAKGEVAAVKAELAASKRAAAAEREKAKAELAAAKRAAGAELEKVKAELAAAKKVAKAERERADAERATVQQLLAGLERLKTTTSAARRT</sequence>
<feature type="region of interest" description="Disordered" evidence="2">
    <location>
        <begin position="376"/>
        <end position="410"/>
    </location>
</feature>
<gene>
    <name evidence="4" type="ORF">QYE76_035688</name>
</gene>
<dbReference type="PANTHER" id="PTHR31099">
    <property type="entry name" value="OS06G0165300 PROTEIN"/>
    <property type="match status" value="1"/>
</dbReference>
<evidence type="ECO:0000259" key="3">
    <source>
        <dbReference type="Pfam" id="PF04195"/>
    </source>
</evidence>
<keyword evidence="5" id="KW-1185">Reference proteome</keyword>
<dbReference type="EMBL" id="JAUUTY010000007">
    <property type="protein sequence ID" value="KAK1612015.1"/>
    <property type="molecule type" value="Genomic_DNA"/>
</dbReference>
<proteinExistence type="predicted"/>
<dbReference type="Pfam" id="PF04195">
    <property type="entry name" value="Transposase_28"/>
    <property type="match status" value="1"/>
</dbReference>
<feature type="coiled-coil region" evidence="1">
    <location>
        <begin position="419"/>
        <end position="514"/>
    </location>
</feature>
<dbReference type="Proteomes" id="UP001231189">
    <property type="component" value="Unassembled WGS sequence"/>
</dbReference>
<protein>
    <recommendedName>
        <fullName evidence="3">Transposase (putative) gypsy type domain-containing protein</fullName>
    </recommendedName>
</protein>
<dbReference type="AlphaFoldDB" id="A0AAD8QZK1"/>
<evidence type="ECO:0000313" key="4">
    <source>
        <dbReference type="EMBL" id="KAK1612015.1"/>
    </source>
</evidence>
<feature type="compositionally biased region" description="Basic and acidic residues" evidence="2">
    <location>
        <begin position="377"/>
        <end position="388"/>
    </location>
</feature>
<evidence type="ECO:0000256" key="2">
    <source>
        <dbReference type="SAM" id="MobiDB-lite"/>
    </source>
</evidence>